<dbReference type="Proteomes" id="UP000278733">
    <property type="component" value="Chromosome"/>
</dbReference>
<accession>A0A3S4XV31</accession>
<proteinExistence type="predicted"/>
<protein>
    <submittedName>
        <fullName evidence="1">Uncharacterized protein</fullName>
    </submittedName>
</protein>
<dbReference type="EMBL" id="LR134405">
    <property type="protein sequence ID" value="VEH67791.1"/>
    <property type="molecule type" value="Genomic_DNA"/>
</dbReference>
<sequence>MRYLDGNKNISSTSDLKKFGFHQLVEAMADLSSVELDNLENILIKESIFQFLVILILISQLEILKIY</sequence>
<dbReference type="AlphaFoldDB" id="A0A3S4XV31"/>
<organism evidence="1 2">
    <name type="scientific">Rodentibacter pneumotropicus</name>
    <dbReference type="NCBI Taxonomy" id="758"/>
    <lineage>
        <taxon>Bacteria</taxon>
        <taxon>Pseudomonadati</taxon>
        <taxon>Pseudomonadota</taxon>
        <taxon>Gammaproteobacteria</taxon>
        <taxon>Pasteurellales</taxon>
        <taxon>Pasteurellaceae</taxon>
        <taxon>Rodentibacter</taxon>
    </lineage>
</organism>
<evidence type="ECO:0000313" key="1">
    <source>
        <dbReference type="EMBL" id="VEH67791.1"/>
    </source>
</evidence>
<gene>
    <name evidence="1" type="ORF">NCTC8284_02999</name>
</gene>
<name>A0A3S4XV31_9PAST</name>
<evidence type="ECO:0000313" key="2">
    <source>
        <dbReference type="Proteomes" id="UP000278733"/>
    </source>
</evidence>
<reference evidence="1 2" key="1">
    <citation type="submission" date="2018-12" db="EMBL/GenBank/DDBJ databases">
        <authorList>
            <consortium name="Pathogen Informatics"/>
        </authorList>
    </citation>
    <scope>NUCLEOTIDE SEQUENCE [LARGE SCALE GENOMIC DNA]</scope>
    <source>
        <strain evidence="1 2">NCTC8284</strain>
    </source>
</reference>
<dbReference type="KEGG" id="rpne:NCTC8284_02999"/>